<name>A0A7W7G3R6_9ACTN</name>
<dbReference type="EMBL" id="JACHMF010000001">
    <property type="protein sequence ID" value="MBB4696563.1"/>
    <property type="molecule type" value="Genomic_DNA"/>
</dbReference>
<proteinExistence type="predicted"/>
<gene>
    <name evidence="1" type="ORF">BKA14_006711</name>
</gene>
<reference evidence="1 2" key="1">
    <citation type="submission" date="2020-08" db="EMBL/GenBank/DDBJ databases">
        <title>Sequencing the genomes of 1000 actinobacteria strains.</title>
        <authorList>
            <person name="Klenk H.-P."/>
        </authorList>
    </citation>
    <scope>NUCLEOTIDE SEQUENCE [LARGE SCALE GENOMIC DNA]</scope>
    <source>
        <strain evidence="1 2">DSM 45518</strain>
    </source>
</reference>
<evidence type="ECO:0000313" key="1">
    <source>
        <dbReference type="EMBL" id="MBB4696563.1"/>
    </source>
</evidence>
<organism evidence="1 2">
    <name type="scientific">Paractinoplanes abujensis</name>
    <dbReference type="NCBI Taxonomy" id="882441"/>
    <lineage>
        <taxon>Bacteria</taxon>
        <taxon>Bacillati</taxon>
        <taxon>Actinomycetota</taxon>
        <taxon>Actinomycetes</taxon>
        <taxon>Micromonosporales</taxon>
        <taxon>Micromonosporaceae</taxon>
        <taxon>Paractinoplanes</taxon>
    </lineage>
</organism>
<dbReference type="Proteomes" id="UP000542742">
    <property type="component" value="Unassembled WGS sequence"/>
</dbReference>
<dbReference type="RefSeq" id="WP_184954785.1">
    <property type="nucleotide sequence ID" value="NZ_BOMC01000022.1"/>
</dbReference>
<comment type="caution">
    <text evidence="1">The sequence shown here is derived from an EMBL/GenBank/DDBJ whole genome shotgun (WGS) entry which is preliminary data.</text>
</comment>
<sequence>MLFLAGRPSVAFDMCFGLIAVADEIEPVVVRVQTLASNDDGRGRRERACPGRRPNSW</sequence>
<keyword evidence="2" id="KW-1185">Reference proteome</keyword>
<dbReference type="AlphaFoldDB" id="A0A7W7G3R6"/>
<evidence type="ECO:0000313" key="2">
    <source>
        <dbReference type="Proteomes" id="UP000542742"/>
    </source>
</evidence>
<protein>
    <submittedName>
        <fullName evidence="1">Uncharacterized protein</fullName>
    </submittedName>
</protein>
<accession>A0A7W7G3R6</accession>